<dbReference type="RefSeq" id="WP_154441242.1">
    <property type="nucleotide sequence ID" value="NZ_JAHLPJ010000001.1"/>
</dbReference>
<sequence length="209" mass="24313">MITIDNKLDIFYRLVYKDEEEKCKKLLEEQEERNKKILEEKTSNLTKAKEDLIERKRNIAEIAKNEMISKAIENNRERILSKREELLVDLVEALEEKSREFTKTKAYESYVLSKIKNLIDEIEEDSIIIGLMEEDIEKLQGAIVKLGKENNKDISCNVVKRDLIGGFILSDKNRTYNLDNSFKTIISANRYEIGKKLYGSLEKTGDLNG</sequence>
<evidence type="ECO:0000256" key="2">
    <source>
        <dbReference type="ARBA" id="ARBA00022448"/>
    </source>
</evidence>
<comment type="caution">
    <text evidence="5">The sequence shown here is derived from an EMBL/GenBank/DDBJ whole genome shotgun (WGS) entry which is preliminary data.</text>
</comment>
<evidence type="ECO:0000313" key="6">
    <source>
        <dbReference type="Proteomes" id="UP000469523"/>
    </source>
</evidence>
<dbReference type="AlphaFoldDB" id="A0A6N7XK16"/>
<evidence type="ECO:0008006" key="7">
    <source>
        <dbReference type="Google" id="ProtNLM"/>
    </source>
</evidence>
<keyword evidence="4" id="KW-0175">Coiled coil</keyword>
<dbReference type="Gene3D" id="3.30.2320.30">
    <property type="entry name" value="ATP synthase, E subunit, C-terminal"/>
    <property type="match status" value="1"/>
</dbReference>
<evidence type="ECO:0000256" key="4">
    <source>
        <dbReference type="SAM" id="Coils"/>
    </source>
</evidence>
<keyword evidence="2" id="KW-0813">Transport</keyword>
<reference evidence="5 6" key="1">
    <citation type="submission" date="2019-09" db="EMBL/GenBank/DDBJ databases">
        <title>In-depth cultivation of the pig gut microbiome towards novel bacterial diversity and tailored functional studies.</title>
        <authorList>
            <person name="Wylensek D."/>
            <person name="Hitch T.C.A."/>
            <person name="Clavel T."/>
        </authorList>
    </citation>
    <scope>NUCLEOTIDE SEQUENCE [LARGE SCALE GENOMIC DNA]</scope>
    <source>
        <strain evidence="5 6">WCA3-693-APC-4?</strain>
    </source>
</reference>
<dbReference type="EMBL" id="VUNQ01000032">
    <property type="protein sequence ID" value="MSU02409.1"/>
    <property type="molecule type" value="Genomic_DNA"/>
</dbReference>
<dbReference type="InterPro" id="IPR002842">
    <property type="entry name" value="ATPase_V1_Esu"/>
</dbReference>
<dbReference type="GO" id="GO:0046961">
    <property type="term" value="F:proton-transporting ATPase activity, rotational mechanism"/>
    <property type="evidence" value="ECO:0007669"/>
    <property type="project" value="InterPro"/>
</dbReference>
<dbReference type="GO" id="GO:0033178">
    <property type="term" value="C:proton-transporting two-sector ATPase complex, catalytic domain"/>
    <property type="evidence" value="ECO:0007669"/>
    <property type="project" value="InterPro"/>
</dbReference>
<evidence type="ECO:0000313" key="5">
    <source>
        <dbReference type="EMBL" id="MSU02409.1"/>
    </source>
</evidence>
<dbReference type="InterPro" id="IPR038495">
    <property type="entry name" value="ATPase_E_C"/>
</dbReference>
<proteinExistence type="inferred from homology"/>
<dbReference type="Pfam" id="PF01991">
    <property type="entry name" value="vATP-synt_E"/>
    <property type="match status" value="1"/>
</dbReference>
<protein>
    <recommendedName>
        <fullName evidence="7">V-type proton ATPase subunit E</fullName>
    </recommendedName>
</protein>
<dbReference type="Proteomes" id="UP000469523">
    <property type="component" value="Unassembled WGS sequence"/>
</dbReference>
<accession>A0A6N7XK16</accession>
<keyword evidence="3" id="KW-0406">Ion transport</keyword>
<feature type="coiled-coil region" evidence="4">
    <location>
        <begin position="16"/>
        <end position="58"/>
    </location>
</feature>
<evidence type="ECO:0000256" key="1">
    <source>
        <dbReference type="ARBA" id="ARBA00005901"/>
    </source>
</evidence>
<comment type="similarity">
    <text evidence="1">Belongs to the V-ATPase E subunit family.</text>
</comment>
<dbReference type="SUPFAM" id="SSF160527">
    <property type="entry name" value="V-type ATPase subunit E-like"/>
    <property type="match status" value="1"/>
</dbReference>
<name>A0A6N7XK16_9FIRM</name>
<organism evidence="5 6">
    <name type="scientific">Tissierella pigra</name>
    <dbReference type="NCBI Taxonomy" id="2607614"/>
    <lineage>
        <taxon>Bacteria</taxon>
        <taxon>Bacillati</taxon>
        <taxon>Bacillota</taxon>
        <taxon>Tissierellia</taxon>
        <taxon>Tissierellales</taxon>
        <taxon>Tissierellaceae</taxon>
        <taxon>Tissierella</taxon>
    </lineage>
</organism>
<keyword evidence="6" id="KW-1185">Reference proteome</keyword>
<evidence type="ECO:0000256" key="3">
    <source>
        <dbReference type="ARBA" id="ARBA00023065"/>
    </source>
</evidence>
<gene>
    <name evidence="5" type="ORF">FYJ83_13165</name>
</gene>